<evidence type="ECO:0000313" key="2">
    <source>
        <dbReference type="EMBL" id="VDD86526.1"/>
    </source>
</evidence>
<keyword evidence="3" id="KW-1185">Reference proteome</keyword>
<feature type="region of interest" description="Disordered" evidence="1">
    <location>
        <begin position="415"/>
        <end position="472"/>
    </location>
</feature>
<organism evidence="4">
    <name type="scientific">Enterobius vermicularis</name>
    <name type="common">Human pinworm</name>
    <dbReference type="NCBI Taxonomy" id="51028"/>
    <lineage>
        <taxon>Eukaryota</taxon>
        <taxon>Metazoa</taxon>
        <taxon>Ecdysozoa</taxon>
        <taxon>Nematoda</taxon>
        <taxon>Chromadorea</taxon>
        <taxon>Rhabditida</taxon>
        <taxon>Spirurina</taxon>
        <taxon>Oxyuridomorpha</taxon>
        <taxon>Oxyuroidea</taxon>
        <taxon>Oxyuridae</taxon>
        <taxon>Enterobius</taxon>
    </lineage>
</organism>
<feature type="region of interest" description="Disordered" evidence="1">
    <location>
        <begin position="1"/>
        <end position="66"/>
    </location>
</feature>
<evidence type="ECO:0000313" key="3">
    <source>
        <dbReference type="Proteomes" id="UP000274131"/>
    </source>
</evidence>
<feature type="compositionally biased region" description="Basic and acidic residues" evidence="1">
    <location>
        <begin position="49"/>
        <end position="60"/>
    </location>
</feature>
<name>A0A0N4UWS9_ENTVE</name>
<protein>
    <submittedName>
        <fullName evidence="4">Clathrin_bdg domain-containing protein</fullName>
    </submittedName>
</protein>
<evidence type="ECO:0000256" key="1">
    <source>
        <dbReference type="SAM" id="MobiDB-lite"/>
    </source>
</evidence>
<reference evidence="2 3" key="2">
    <citation type="submission" date="2018-10" db="EMBL/GenBank/DDBJ databases">
        <authorList>
            <consortium name="Pathogen Informatics"/>
        </authorList>
    </citation>
    <scope>NUCLEOTIDE SEQUENCE [LARGE SCALE GENOMIC DNA]</scope>
</reference>
<sequence length="624" mass="70626">MDKYEDDERSEQSDREDSDSSFGDSDDRPDSETGTAKDFAEMTTDSESFDQHFDDEKFLQEEETNNDLLDLTIDTSASLKAEKNFELESHSNEILVYDSADEHREDMELLDPTHIEQFHTVIPLEKQRDNDDLLDEEYIEQRSTEKDLEEEEPPAEEALLEDLLSNSHSVISLATQEDADDILDQTSVGWEHTQSALHNFSLKEQFDTAISVRRQSSEEEIMPIRATQHDSIRPTQKKAKYFPHFEVNTAEIPKAFFFSTVPLDADVLMVKQKQKKSCLKHEHLEETYSTETVKKKKPVMQGISQIPIFSTVVPAVKQRDKDILAKKKHINDTCSSENALPSTLLPVDRSKKLRRSVEDEPTMKVKSSSKNLLLQGISQIHSFTAAVSFIRHRNKDNSSKQKHCKETDLTKAVKDKAKQKNKDEYLNQETSTDDESAMASQKKNLLLSTKMSKREPKPIKASAENNNDAEAEATVGTGDLFISLVKKVPEPGHFSEENLSENDDNDNHKELLFDKAATVKLTDAVEPSTSEKAGNGLLNPLLVADLHLSSVKVQPNGLHHTWVEDLISVGVANTNKNSTEDKPLNELYEIQQIVTPKRFVANAADLFPETRPRVNVSSLFSFFF</sequence>
<dbReference type="WBParaSite" id="EVEC_0000196101-mRNA-1">
    <property type="protein sequence ID" value="EVEC_0000196101-mRNA-1"/>
    <property type="gene ID" value="EVEC_0000196101"/>
</dbReference>
<reference evidence="4" key="1">
    <citation type="submission" date="2017-02" db="UniProtKB">
        <authorList>
            <consortium name="WormBaseParasite"/>
        </authorList>
    </citation>
    <scope>IDENTIFICATION</scope>
</reference>
<dbReference type="EMBL" id="UXUI01007249">
    <property type="protein sequence ID" value="VDD86526.1"/>
    <property type="molecule type" value="Genomic_DNA"/>
</dbReference>
<feature type="compositionally biased region" description="Basic and acidic residues" evidence="1">
    <location>
        <begin position="415"/>
        <end position="425"/>
    </location>
</feature>
<dbReference type="AlphaFoldDB" id="A0A0N4UWS9"/>
<feature type="compositionally biased region" description="Polar residues" evidence="1">
    <location>
        <begin position="438"/>
        <end position="450"/>
    </location>
</feature>
<evidence type="ECO:0000313" key="4">
    <source>
        <dbReference type="WBParaSite" id="EVEC_0000196101-mRNA-1"/>
    </source>
</evidence>
<gene>
    <name evidence="2" type="ORF">EVEC_LOCUS1669</name>
</gene>
<accession>A0A0N4UWS9</accession>
<dbReference type="Proteomes" id="UP000274131">
    <property type="component" value="Unassembled WGS sequence"/>
</dbReference>
<proteinExistence type="predicted"/>